<name>A0ABR4KVZ7_9EURO</name>
<dbReference type="Proteomes" id="UP001610446">
    <property type="component" value="Unassembled WGS sequence"/>
</dbReference>
<evidence type="ECO:0000313" key="10">
    <source>
        <dbReference type="Proteomes" id="UP001610446"/>
    </source>
</evidence>
<dbReference type="PANTHER" id="PTHR33048:SF164">
    <property type="entry name" value="INTEGRAL MEMBRANE PROTEIN-RELATED"/>
    <property type="match status" value="1"/>
</dbReference>
<comment type="subcellular location">
    <subcellularLocation>
        <location evidence="1">Membrane</location>
        <topology evidence="1">Multi-pass membrane protein</topology>
    </subcellularLocation>
</comment>
<evidence type="ECO:0000256" key="3">
    <source>
        <dbReference type="ARBA" id="ARBA00022989"/>
    </source>
</evidence>
<feature type="compositionally biased region" description="Low complexity" evidence="6">
    <location>
        <begin position="331"/>
        <end position="340"/>
    </location>
</feature>
<keyword evidence="2 7" id="KW-0812">Transmembrane</keyword>
<feature type="transmembrane region" description="Helical" evidence="7">
    <location>
        <begin position="203"/>
        <end position="222"/>
    </location>
</feature>
<organism evidence="9 10">
    <name type="scientific">Aspergillus pseudoustus</name>
    <dbReference type="NCBI Taxonomy" id="1810923"/>
    <lineage>
        <taxon>Eukaryota</taxon>
        <taxon>Fungi</taxon>
        <taxon>Dikarya</taxon>
        <taxon>Ascomycota</taxon>
        <taxon>Pezizomycotina</taxon>
        <taxon>Eurotiomycetes</taxon>
        <taxon>Eurotiomycetidae</taxon>
        <taxon>Eurotiales</taxon>
        <taxon>Aspergillaceae</taxon>
        <taxon>Aspergillus</taxon>
        <taxon>Aspergillus subgen. Nidulantes</taxon>
    </lineage>
</organism>
<keyword evidence="10" id="KW-1185">Reference proteome</keyword>
<accession>A0ABR4KVZ7</accession>
<evidence type="ECO:0000256" key="2">
    <source>
        <dbReference type="ARBA" id="ARBA00022692"/>
    </source>
</evidence>
<keyword evidence="3 7" id="KW-1133">Transmembrane helix</keyword>
<feature type="transmembrane region" description="Helical" evidence="7">
    <location>
        <begin position="242"/>
        <end position="266"/>
    </location>
</feature>
<comment type="caution">
    <text evidence="9">The sequence shown here is derived from an EMBL/GenBank/DDBJ whole genome shotgun (WGS) entry which is preliminary data.</text>
</comment>
<feature type="transmembrane region" description="Helical" evidence="7">
    <location>
        <begin position="122"/>
        <end position="142"/>
    </location>
</feature>
<dbReference type="Pfam" id="PF20684">
    <property type="entry name" value="Fung_rhodopsin"/>
    <property type="match status" value="1"/>
</dbReference>
<gene>
    <name evidence="9" type="ORF">BJY01DRAFT_242797</name>
</gene>
<reference evidence="9 10" key="1">
    <citation type="submission" date="2024-07" db="EMBL/GenBank/DDBJ databases">
        <title>Section-level genome sequencing and comparative genomics of Aspergillus sections Usti and Cavernicolus.</title>
        <authorList>
            <consortium name="Lawrence Berkeley National Laboratory"/>
            <person name="Nybo J.L."/>
            <person name="Vesth T.C."/>
            <person name="Theobald S."/>
            <person name="Frisvad J.C."/>
            <person name="Larsen T.O."/>
            <person name="Kjaerboelling I."/>
            <person name="Rothschild-Mancinelli K."/>
            <person name="Lyhne E.K."/>
            <person name="Kogle M.E."/>
            <person name="Barry K."/>
            <person name="Clum A."/>
            <person name="Na H."/>
            <person name="Ledsgaard L."/>
            <person name="Lin J."/>
            <person name="Lipzen A."/>
            <person name="Kuo A."/>
            <person name="Riley R."/>
            <person name="Mondo S."/>
            <person name="Labutti K."/>
            <person name="Haridas S."/>
            <person name="Pangalinan J."/>
            <person name="Salamov A.A."/>
            <person name="Simmons B.A."/>
            <person name="Magnuson J.K."/>
            <person name="Chen J."/>
            <person name="Drula E."/>
            <person name="Henrissat B."/>
            <person name="Wiebenga A."/>
            <person name="Lubbers R.J."/>
            <person name="Gomes A.C."/>
            <person name="Makela M.R."/>
            <person name="Stajich J."/>
            <person name="Grigoriev I.V."/>
            <person name="Mortensen U.H."/>
            <person name="De Vries R.P."/>
            <person name="Baker S.E."/>
            <person name="Andersen M.R."/>
        </authorList>
    </citation>
    <scope>NUCLEOTIDE SEQUENCE [LARGE SCALE GENOMIC DNA]</scope>
    <source>
        <strain evidence="9 10">CBS 123904</strain>
    </source>
</reference>
<proteinExistence type="inferred from homology"/>
<evidence type="ECO:0000256" key="7">
    <source>
        <dbReference type="SAM" id="Phobius"/>
    </source>
</evidence>
<feature type="domain" description="Rhodopsin" evidence="8">
    <location>
        <begin position="27"/>
        <end position="267"/>
    </location>
</feature>
<evidence type="ECO:0000256" key="4">
    <source>
        <dbReference type="ARBA" id="ARBA00023136"/>
    </source>
</evidence>
<feature type="transmembrane region" description="Helical" evidence="7">
    <location>
        <begin position="171"/>
        <end position="191"/>
    </location>
</feature>
<evidence type="ECO:0000256" key="6">
    <source>
        <dbReference type="SAM" id="MobiDB-lite"/>
    </source>
</evidence>
<dbReference type="PANTHER" id="PTHR33048">
    <property type="entry name" value="PTH11-LIKE INTEGRAL MEMBRANE PROTEIN (AFU_ORTHOLOGUE AFUA_5G11245)"/>
    <property type="match status" value="1"/>
</dbReference>
<dbReference type="InterPro" id="IPR052337">
    <property type="entry name" value="SAT4-like"/>
</dbReference>
<evidence type="ECO:0000256" key="5">
    <source>
        <dbReference type="ARBA" id="ARBA00038359"/>
    </source>
</evidence>
<feature type="transmembrane region" description="Helical" evidence="7">
    <location>
        <begin position="48"/>
        <end position="68"/>
    </location>
</feature>
<feature type="region of interest" description="Disordered" evidence="6">
    <location>
        <begin position="319"/>
        <end position="355"/>
    </location>
</feature>
<keyword evidence="4 7" id="KW-0472">Membrane</keyword>
<evidence type="ECO:0000259" key="8">
    <source>
        <dbReference type="Pfam" id="PF20684"/>
    </source>
</evidence>
<evidence type="ECO:0000256" key="1">
    <source>
        <dbReference type="ARBA" id="ARBA00004141"/>
    </source>
</evidence>
<dbReference type="EMBL" id="JBFXLU010000007">
    <property type="protein sequence ID" value="KAL2856460.1"/>
    <property type="molecule type" value="Genomic_DNA"/>
</dbReference>
<feature type="transmembrane region" description="Helical" evidence="7">
    <location>
        <begin position="6"/>
        <end position="27"/>
    </location>
</feature>
<sequence length="382" mass="41617">MAVEDRSYLILAISWPLCSICIVLVSLRIWVRTRLIPSFGWDDASITLALLCGIINSILITISAHHGTGRHASALTESQVLQSTKFNWLSQGFHVMSTNWGKVSVGLFLLRIIHKAKRHAPVMYGGLAFMTVVNAVCVYTIYGQCTPTARLWDSSIEGKCWDPVVQRDYAFFQGSISAFSDLVLAVYPLFTISRLQMALRLKIGLGILLSLGIIAMTAAIIKTINLSCLSARADYPWVTVDLVVWIAIEQYLIIIAACIPTLTPLVNIGIICGRLRGDNSSSNANPASRPLNLTKHLFSPITSAQADEVMYPLAWARSGSTNRNSGRAGSDSDSSSSSSSTHDGDRREDPVAVAREGRGILLTTEICVVSEYGRGTSPVRDL</sequence>
<feature type="compositionally biased region" description="Basic and acidic residues" evidence="6">
    <location>
        <begin position="342"/>
        <end position="355"/>
    </location>
</feature>
<protein>
    <recommendedName>
        <fullName evidence="8">Rhodopsin domain-containing protein</fullName>
    </recommendedName>
</protein>
<comment type="similarity">
    <text evidence="5">Belongs to the SAT4 family.</text>
</comment>
<dbReference type="InterPro" id="IPR049326">
    <property type="entry name" value="Rhodopsin_dom_fungi"/>
</dbReference>
<evidence type="ECO:0000313" key="9">
    <source>
        <dbReference type="EMBL" id="KAL2856460.1"/>
    </source>
</evidence>